<organism evidence="2 3">
    <name type="scientific">Anopheles atroparvus</name>
    <name type="common">European mosquito</name>
    <dbReference type="NCBI Taxonomy" id="41427"/>
    <lineage>
        <taxon>Eukaryota</taxon>
        <taxon>Metazoa</taxon>
        <taxon>Ecdysozoa</taxon>
        <taxon>Arthropoda</taxon>
        <taxon>Hexapoda</taxon>
        <taxon>Insecta</taxon>
        <taxon>Pterygota</taxon>
        <taxon>Neoptera</taxon>
        <taxon>Endopterygota</taxon>
        <taxon>Diptera</taxon>
        <taxon>Nematocera</taxon>
        <taxon>Culicoidea</taxon>
        <taxon>Culicidae</taxon>
        <taxon>Anophelinae</taxon>
        <taxon>Anopheles</taxon>
    </lineage>
</organism>
<dbReference type="Gene3D" id="3.40.630.30">
    <property type="match status" value="2"/>
</dbReference>
<protein>
    <recommendedName>
        <fullName evidence="1">GCN5-related N-acetyltransferase Rv2170-like domain-containing protein</fullName>
    </recommendedName>
</protein>
<dbReference type="InterPro" id="IPR053225">
    <property type="entry name" value="Acyl-CoA_N-acyltransferase"/>
</dbReference>
<dbReference type="PANTHER" id="PTHR20958">
    <property type="entry name" value="GLYCINE N-ACYLTRANSFERASE-LIKE PROTEIN"/>
    <property type="match status" value="1"/>
</dbReference>
<dbReference type="SUPFAM" id="SSF55729">
    <property type="entry name" value="Acyl-CoA N-acyltransferases (Nat)"/>
    <property type="match status" value="1"/>
</dbReference>
<dbReference type="GO" id="GO:0016747">
    <property type="term" value="F:acyltransferase activity, transferring groups other than amino-acyl groups"/>
    <property type="evidence" value="ECO:0007669"/>
    <property type="project" value="InterPro"/>
</dbReference>
<reference evidence="2" key="1">
    <citation type="submission" date="2024-04" db="UniProtKB">
        <authorList>
            <consortium name="EnsemblMetazoa"/>
        </authorList>
    </citation>
    <scope>IDENTIFICATION</scope>
    <source>
        <strain evidence="2">EBRO</strain>
    </source>
</reference>
<evidence type="ECO:0000259" key="1">
    <source>
        <dbReference type="Pfam" id="PF08445"/>
    </source>
</evidence>
<keyword evidence="3" id="KW-1185">Reference proteome</keyword>
<dbReference type="InterPro" id="IPR016181">
    <property type="entry name" value="Acyl_CoA_acyltransferase"/>
</dbReference>
<dbReference type="PANTHER" id="PTHR20958:SF10">
    <property type="entry name" value="GH05617P-RELATED"/>
    <property type="match status" value="1"/>
</dbReference>
<sequence>MSSFPMADTKDQLIEVSHGDWAELRDLFRRDWPKHEFAFHLLQNYVQWKDQDESIDVKIFSLNENWRDDETFLLKDAFEIYFYSSETDENNLHLVRLLTLLEWETLHEISMDYLERHHLAVARVISNRSLSVTSSNLANYYFMAKEKALAQASSPLPEGFAFARLALKNLDYVYKQWPLRNHISYEAGFGLLKRLILLNESVGLFNGHGVLVSWCLSDQTGAHSDLQTVEAECRNGYGRLVAKELARRLARKGSDSKAYVLQENEKSIKLFESIGFDRIQNLHWVVIGGSTKL</sequence>
<dbReference type="InterPro" id="IPR013653">
    <property type="entry name" value="GCN5-like_dom"/>
</dbReference>
<dbReference type="EnsemblMetazoa" id="ENSAATROPT014880">
    <property type="protein sequence ID" value="ENSAATROPP013490"/>
    <property type="gene ID" value="ENSAATROPG012081"/>
</dbReference>
<name>A0AAG5DR56_ANOAO</name>
<dbReference type="Proteomes" id="UP000075880">
    <property type="component" value="Unassembled WGS sequence"/>
</dbReference>
<feature type="domain" description="GCN5-related N-acetyltransferase Rv2170-like" evidence="1">
    <location>
        <begin position="201"/>
        <end position="285"/>
    </location>
</feature>
<accession>A0AAG5DR56</accession>
<dbReference type="Pfam" id="PF08445">
    <property type="entry name" value="FR47"/>
    <property type="match status" value="1"/>
</dbReference>
<dbReference type="AlphaFoldDB" id="A0AAG5DR56"/>
<evidence type="ECO:0000313" key="3">
    <source>
        <dbReference type="Proteomes" id="UP000075880"/>
    </source>
</evidence>
<evidence type="ECO:0000313" key="2">
    <source>
        <dbReference type="EnsemblMetazoa" id="ENSAATROPP013490"/>
    </source>
</evidence>
<proteinExistence type="predicted"/>